<dbReference type="AlphaFoldDB" id="Q0UR00"/>
<proteinExistence type="predicted"/>
<dbReference type="KEGG" id="pno:SNOG_05814"/>
<accession>Q0UR00</accession>
<dbReference type="EMBL" id="CH445332">
    <property type="protein sequence ID" value="EAT86878.1"/>
    <property type="molecule type" value="Genomic_DNA"/>
</dbReference>
<dbReference type="eggNOG" id="ENOG502R928">
    <property type="taxonomic scope" value="Eukaryota"/>
</dbReference>
<name>Q0UR00_PHANO</name>
<sequence length="166" mass="18247">MVLPNHIATSLGGTWLFINQSHASRVDLNGNIKSRDNFGRHPVGQIIYDPAGYMSASISSTDPEHIPPTRNPDEATDADRALMSKHSLAYSGQLHVEWENSTATVGRLIHGPLVMSSHTSWLGTNQSRNYILTKNASETLGRDILHLWLKGSDGTANLYWVRADAS</sequence>
<dbReference type="VEuPathDB" id="FungiDB:JI435_058140"/>
<dbReference type="Pfam" id="PF13924">
    <property type="entry name" value="Lipocalin_5"/>
    <property type="match status" value="1"/>
</dbReference>
<protein>
    <recommendedName>
        <fullName evidence="1">Lipocalin-like domain-containing protein</fullName>
    </recommendedName>
</protein>
<organism evidence="2 3">
    <name type="scientific">Phaeosphaeria nodorum (strain SN15 / ATCC MYA-4574 / FGSC 10173)</name>
    <name type="common">Glume blotch fungus</name>
    <name type="synonym">Parastagonospora nodorum</name>
    <dbReference type="NCBI Taxonomy" id="321614"/>
    <lineage>
        <taxon>Eukaryota</taxon>
        <taxon>Fungi</taxon>
        <taxon>Dikarya</taxon>
        <taxon>Ascomycota</taxon>
        <taxon>Pezizomycotina</taxon>
        <taxon>Dothideomycetes</taxon>
        <taxon>Pleosporomycetidae</taxon>
        <taxon>Pleosporales</taxon>
        <taxon>Pleosporineae</taxon>
        <taxon>Phaeosphaeriaceae</taxon>
        <taxon>Parastagonospora</taxon>
    </lineage>
</organism>
<reference evidence="3" key="1">
    <citation type="journal article" date="2007" name="Plant Cell">
        <title>Dothideomycete-plant interactions illuminated by genome sequencing and EST analysis of the wheat pathogen Stagonospora nodorum.</title>
        <authorList>
            <person name="Hane J.K."/>
            <person name="Lowe R.G."/>
            <person name="Solomon P.S."/>
            <person name="Tan K.C."/>
            <person name="Schoch C.L."/>
            <person name="Spatafora J.W."/>
            <person name="Crous P.W."/>
            <person name="Kodira C."/>
            <person name="Birren B.W."/>
            <person name="Galagan J.E."/>
            <person name="Torriani S.F."/>
            <person name="McDonald B.A."/>
            <person name="Oliver R.P."/>
        </authorList>
    </citation>
    <scope>NUCLEOTIDE SEQUENCE [LARGE SCALE GENOMIC DNA]</scope>
    <source>
        <strain evidence="3">SN15 / ATCC MYA-4574 / FGSC 10173</strain>
    </source>
</reference>
<dbReference type="GeneID" id="5973088"/>
<feature type="domain" description="Lipocalin-like" evidence="1">
    <location>
        <begin position="32"/>
        <end position="162"/>
    </location>
</feature>
<dbReference type="InterPro" id="IPR024311">
    <property type="entry name" value="Lipocalin-like"/>
</dbReference>
<gene>
    <name evidence="2" type="ORF">SNOG_05814</name>
</gene>
<dbReference type="InParanoid" id="Q0UR00"/>
<evidence type="ECO:0000259" key="1">
    <source>
        <dbReference type="Pfam" id="PF13924"/>
    </source>
</evidence>
<dbReference type="RefSeq" id="XP_001796211.1">
    <property type="nucleotide sequence ID" value="XM_001796159.1"/>
</dbReference>
<dbReference type="HOGENOM" id="CLU_139323_0_0_1"/>
<evidence type="ECO:0000313" key="2">
    <source>
        <dbReference type="EMBL" id="EAT86878.1"/>
    </source>
</evidence>
<dbReference type="OMA" id="HMSATIV"/>
<evidence type="ECO:0000313" key="3">
    <source>
        <dbReference type="Proteomes" id="UP000001055"/>
    </source>
</evidence>
<dbReference type="Proteomes" id="UP000001055">
    <property type="component" value="Unassembled WGS sequence"/>
</dbReference>